<accession>A0A9W9RU23</accession>
<comment type="caution">
    <text evidence="1">The sequence shown here is derived from an EMBL/GenBank/DDBJ whole genome shotgun (WGS) entry which is preliminary data.</text>
</comment>
<proteinExistence type="predicted"/>
<keyword evidence="2" id="KW-1185">Reference proteome</keyword>
<evidence type="ECO:0000313" key="2">
    <source>
        <dbReference type="Proteomes" id="UP001148299"/>
    </source>
</evidence>
<reference evidence="1" key="1">
    <citation type="submission" date="2022-12" db="EMBL/GenBank/DDBJ databases">
        <authorList>
            <person name="Petersen C."/>
        </authorList>
    </citation>
    <scope>NUCLEOTIDE SEQUENCE</scope>
    <source>
        <strain evidence="1">IBT 35675</strain>
    </source>
</reference>
<dbReference type="EMBL" id="JAPZBR010000001">
    <property type="protein sequence ID" value="KAJ5366472.1"/>
    <property type="molecule type" value="Genomic_DNA"/>
</dbReference>
<protein>
    <submittedName>
        <fullName evidence="1">Small GTPase superfamily ARF/SAR type</fullName>
    </submittedName>
</protein>
<sequence>MNTGLWKEYYTKEHMFSTSARDSWSLPDLQPLPVASAPNRGPYYIQANNPDRLLQYAHAVIQHTLLSGSLRGQLIREALESLQRITIRLRRTNPLIPPFSETKTYFWIQVVHGAIQSFRAAPENSTIERSILDIPSSRLSAASFNALFDLNPDTWKDYYSEDVWNSIAARMAFVPPDIKPLPNVITIASKSQEHAALFNQMESALLQEGSGLPSIECLSFQAIWTIKDANAFVQSSMADSPTISSHSHLLLYLYRRFVVGNDNDQIGNIALKQIETISGAQVDSVTQKTFWIQMFVIAVTRTRNKEQLTDRGSSKERTTSFEELILDNLHLVYENLHCLYYTPEIWNSEEASAVMIAPDKRSMSGFIASPENNSLDDALYSWL</sequence>
<dbReference type="Proteomes" id="UP001148299">
    <property type="component" value="Unassembled WGS sequence"/>
</dbReference>
<name>A0A9W9RU23_PENBR</name>
<reference evidence="1" key="2">
    <citation type="journal article" date="2023" name="IMA Fungus">
        <title>Comparative genomic study of the Penicillium genus elucidates a diverse pangenome and 15 lateral gene transfer events.</title>
        <authorList>
            <person name="Petersen C."/>
            <person name="Sorensen T."/>
            <person name="Nielsen M.R."/>
            <person name="Sondergaard T.E."/>
            <person name="Sorensen J.L."/>
            <person name="Fitzpatrick D.A."/>
            <person name="Frisvad J.C."/>
            <person name="Nielsen K.L."/>
        </authorList>
    </citation>
    <scope>NUCLEOTIDE SEQUENCE</scope>
    <source>
        <strain evidence="1">IBT 35675</strain>
    </source>
</reference>
<organism evidence="1 2">
    <name type="scientific">Penicillium brevicompactum</name>
    <dbReference type="NCBI Taxonomy" id="5074"/>
    <lineage>
        <taxon>Eukaryota</taxon>
        <taxon>Fungi</taxon>
        <taxon>Dikarya</taxon>
        <taxon>Ascomycota</taxon>
        <taxon>Pezizomycotina</taxon>
        <taxon>Eurotiomycetes</taxon>
        <taxon>Eurotiomycetidae</taxon>
        <taxon>Eurotiales</taxon>
        <taxon>Aspergillaceae</taxon>
        <taxon>Penicillium</taxon>
    </lineage>
</organism>
<dbReference type="AlphaFoldDB" id="A0A9W9RU23"/>
<evidence type="ECO:0000313" key="1">
    <source>
        <dbReference type="EMBL" id="KAJ5366472.1"/>
    </source>
</evidence>
<gene>
    <name evidence="1" type="ORF">N7541_000413</name>
</gene>